<comment type="caution">
    <text evidence="1">The sequence shown here is derived from an EMBL/GenBank/DDBJ whole genome shotgun (WGS) entry which is preliminary data.</text>
</comment>
<accession>A0A059WBS8</accession>
<dbReference type="AlphaFoldDB" id="A0A059WBS8"/>
<organism evidence="1 2">
    <name type="scientific">Streptomyces noursei</name>
    <name type="common">Streptomyces albulus</name>
    <dbReference type="NCBI Taxonomy" id="1971"/>
    <lineage>
        <taxon>Bacteria</taxon>
        <taxon>Bacillati</taxon>
        <taxon>Actinomycetota</taxon>
        <taxon>Actinomycetes</taxon>
        <taxon>Kitasatosporales</taxon>
        <taxon>Streptomycetaceae</taxon>
        <taxon>Streptomyces</taxon>
    </lineage>
</organism>
<proteinExistence type="predicted"/>
<sequence length="169" mass="17449">MTAALISRGKGRRAAAALGAVTLGLLTLSACQQPTSLATVTVGTQTVTAEVTPGCDGDGKSLDKQAVQSCIAKKGEGTITVRPGERVRVGVDPKVAKVGWFVVGGGPVMAAPSTDTYRTFSTDELFKAMNPATGQSESLREVTLMVAEAGKAQGSGPMALWHFNLKLKD</sequence>
<evidence type="ECO:0000313" key="1">
    <source>
        <dbReference type="EMBL" id="GCB92974.1"/>
    </source>
</evidence>
<dbReference type="eggNOG" id="ENOG5033V4D">
    <property type="taxonomic scope" value="Bacteria"/>
</dbReference>
<dbReference type="Proteomes" id="UP000288351">
    <property type="component" value="Unassembled WGS sequence"/>
</dbReference>
<dbReference type="RefSeq" id="WP_016572561.1">
    <property type="nucleotide sequence ID" value="NZ_BHXC01000007.1"/>
</dbReference>
<dbReference type="EMBL" id="BHXC01000007">
    <property type="protein sequence ID" value="GCB92974.1"/>
    <property type="molecule type" value="Genomic_DNA"/>
</dbReference>
<dbReference type="STRING" id="68570.DC74_4820"/>
<gene>
    <name evidence="1" type="ORF">SALB_05750</name>
</gene>
<protein>
    <submittedName>
        <fullName evidence="1">Lipoprotein</fullName>
    </submittedName>
</protein>
<evidence type="ECO:0000313" key="2">
    <source>
        <dbReference type="Proteomes" id="UP000288351"/>
    </source>
</evidence>
<name>A0A059WBS8_STRNR</name>
<reference evidence="1 2" key="1">
    <citation type="journal article" date="2019" name="Microbiol. Resour. Announc.">
        <title>Draft Genome Sequence of the Most Traditional epsilon-Poly-l-Lysine Producer, Streptomyces albulus NBRC14147.</title>
        <authorList>
            <person name="Yamanaka K."/>
            <person name="Hamano Y."/>
        </authorList>
    </citation>
    <scope>NUCLEOTIDE SEQUENCE [LARGE SCALE GENOMIC DNA]</scope>
    <source>
        <strain evidence="1 2">NBRC 14147</strain>
    </source>
</reference>
<keyword evidence="1" id="KW-0449">Lipoprotein</keyword>